<name>A0A918V572_9ACTN</name>
<feature type="region of interest" description="Disordered" evidence="1">
    <location>
        <begin position="1"/>
        <end position="27"/>
    </location>
</feature>
<dbReference type="EMBL" id="BMVX01000009">
    <property type="protein sequence ID" value="GGZ66975.1"/>
    <property type="molecule type" value="Genomic_DNA"/>
</dbReference>
<evidence type="ECO:0000313" key="3">
    <source>
        <dbReference type="Proteomes" id="UP000634660"/>
    </source>
</evidence>
<accession>A0A918V572</accession>
<evidence type="ECO:0000313" key="2">
    <source>
        <dbReference type="EMBL" id="GGZ66975.1"/>
    </source>
</evidence>
<dbReference type="Proteomes" id="UP000634660">
    <property type="component" value="Unassembled WGS sequence"/>
</dbReference>
<organism evidence="2 3">
    <name type="scientific">Streptomyces subrutilus</name>
    <dbReference type="NCBI Taxonomy" id="36818"/>
    <lineage>
        <taxon>Bacteria</taxon>
        <taxon>Bacillati</taxon>
        <taxon>Actinomycetota</taxon>
        <taxon>Actinomycetes</taxon>
        <taxon>Kitasatosporales</taxon>
        <taxon>Streptomycetaceae</taxon>
        <taxon>Streptomyces</taxon>
    </lineage>
</organism>
<dbReference type="AlphaFoldDB" id="A0A918V572"/>
<protein>
    <submittedName>
        <fullName evidence="2">Uncharacterized protein</fullName>
    </submittedName>
</protein>
<proteinExistence type="predicted"/>
<reference evidence="2" key="2">
    <citation type="submission" date="2020-09" db="EMBL/GenBank/DDBJ databases">
        <authorList>
            <person name="Sun Q."/>
            <person name="Ohkuma M."/>
        </authorList>
    </citation>
    <scope>NUCLEOTIDE SEQUENCE</scope>
    <source>
        <strain evidence="2">JCM 4834</strain>
    </source>
</reference>
<comment type="caution">
    <text evidence="2">The sequence shown here is derived from an EMBL/GenBank/DDBJ whole genome shotgun (WGS) entry which is preliminary data.</text>
</comment>
<evidence type="ECO:0000256" key="1">
    <source>
        <dbReference type="SAM" id="MobiDB-lite"/>
    </source>
</evidence>
<gene>
    <name evidence="2" type="ORF">GCM10010371_28930</name>
</gene>
<sequence>MRVPKVGPCGPCGSAKEPKTMETNAPRASAASVASGWARIHRRVGANGPRCVVTPIPYGLPRAARPARTC</sequence>
<reference evidence="2" key="1">
    <citation type="journal article" date="2014" name="Int. J. Syst. Evol. Microbiol.">
        <title>Complete genome sequence of Corynebacterium casei LMG S-19264T (=DSM 44701T), isolated from a smear-ripened cheese.</title>
        <authorList>
            <consortium name="US DOE Joint Genome Institute (JGI-PGF)"/>
            <person name="Walter F."/>
            <person name="Albersmeier A."/>
            <person name="Kalinowski J."/>
            <person name="Ruckert C."/>
        </authorList>
    </citation>
    <scope>NUCLEOTIDE SEQUENCE</scope>
    <source>
        <strain evidence="2">JCM 4834</strain>
    </source>
</reference>